<evidence type="ECO:0000313" key="7">
    <source>
        <dbReference type="Proteomes" id="UP000224567"/>
    </source>
</evidence>
<dbReference type="Gene3D" id="3.40.50.11380">
    <property type="match status" value="2"/>
</dbReference>
<keyword evidence="3" id="KW-0677">Repeat</keyword>
<dbReference type="PANTHER" id="PTHR44998:SF1">
    <property type="entry name" value="UDP-N-ACETYLGLUCOSAMINE--PEPTIDE N-ACETYLGLUCOSAMINYLTRANSFERASE 110 KDA SUBUNIT"/>
    <property type="match status" value="1"/>
</dbReference>
<reference evidence="6 7" key="1">
    <citation type="journal article" date="2017" name="Genome Biol.">
        <title>New reference genome sequences of hot pepper reveal the massive evolution of plant disease-resistance genes by retroduplication.</title>
        <authorList>
            <person name="Kim S."/>
            <person name="Park J."/>
            <person name="Yeom S.I."/>
            <person name="Kim Y.M."/>
            <person name="Seo E."/>
            <person name="Kim K.T."/>
            <person name="Kim M.S."/>
            <person name="Lee J.M."/>
            <person name="Cheong K."/>
            <person name="Shin H.S."/>
            <person name="Kim S.B."/>
            <person name="Han K."/>
            <person name="Lee J."/>
            <person name="Park M."/>
            <person name="Lee H.A."/>
            <person name="Lee H.Y."/>
            <person name="Lee Y."/>
            <person name="Oh S."/>
            <person name="Lee J.H."/>
            <person name="Choi E."/>
            <person name="Choi E."/>
            <person name="Lee S.E."/>
            <person name="Jeon J."/>
            <person name="Kim H."/>
            <person name="Choi G."/>
            <person name="Song H."/>
            <person name="Lee J."/>
            <person name="Lee S.C."/>
            <person name="Kwon J.K."/>
            <person name="Lee H.Y."/>
            <person name="Koo N."/>
            <person name="Hong Y."/>
            <person name="Kim R.W."/>
            <person name="Kang W.H."/>
            <person name="Huh J.H."/>
            <person name="Kang B.C."/>
            <person name="Yang T.J."/>
            <person name="Lee Y.H."/>
            <person name="Bennetzen J.L."/>
            <person name="Choi D."/>
        </authorList>
    </citation>
    <scope>NUCLEOTIDE SEQUENCE [LARGE SCALE GENOMIC DNA]</scope>
    <source>
        <strain evidence="7">cv. PBC81</strain>
    </source>
</reference>
<evidence type="ECO:0000256" key="1">
    <source>
        <dbReference type="ARBA" id="ARBA00004922"/>
    </source>
</evidence>
<evidence type="ECO:0000256" key="4">
    <source>
        <dbReference type="ARBA" id="ARBA00022803"/>
    </source>
</evidence>
<evidence type="ECO:0000313" key="6">
    <source>
        <dbReference type="EMBL" id="PHT52740.1"/>
    </source>
</evidence>
<feature type="domain" description="O-GlcNAc transferase C-terminal" evidence="5">
    <location>
        <begin position="72"/>
        <end position="164"/>
    </location>
</feature>
<dbReference type="Proteomes" id="UP000224567">
    <property type="component" value="Unassembled WGS sequence"/>
</dbReference>
<name>A0A2G2X5L2_CAPBA</name>
<dbReference type="GO" id="GO:0016757">
    <property type="term" value="F:glycosyltransferase activity"/>
    <property type="evidence" value="ECO:0007669"/>
    <property type="project" value="TreeGrafter"/>
</dbReference>
<accession>A0A2G2X5L2</accession>
<dbReference type="STRING" id="33114.A0A2G2X5L2"/>
<comment type="pathway">
    <text evidence="1">Protein modification; protein glycosylation.</text>
</comment>
<proteinExistence type="predicted"/>
<comment type="caution">
    <text evidence="6">The sequence shown here is derived from an EMBL/GenBank/DDBJ whole genome shotgun (WGS) entry which is preliminary data.</text>
</comment>
<protein>
    <recommendedName>
        <fullName evidence="5">O-GlcNAc transferase C-terminal domain-containing protein</fullName>
    </recommendedName>
</protein>
<dbReference type="AlphaFoldDB" id="A0A2G2X5L2"/>
<reference evidence="7" key="2">
    <citation type="journal article" date="2017" name="J. Anim. Genet.">
        <title>Multiple reference genome sequences of hot pepper reveal the massive evolution of plant disease resistance genes by retroduplication.</title>
        <authorList>
            <person name="Kim S."/>
            <person name="Park J."/>
            <person name="Yeom S.-I."/>
            <person name="Kim Y.-M."/>
            <person name="Seo E."/>
            <person name="Kim K.-T."/>
            <person name="Kim M.-S."/>
            <person name="Lee J.M."/>
            <person name="Cheong K."/>
            <person name="Shin H.-S."/>
            <person name="Kim S.-B."/>
            <person name="Han K."/>
            <person name="Lee J."/>
            <person name="Park M."/>
            <person name="Lee H.-A."/>
            <person name="Lee H.-Y."/>
            <person name="Lee Y."/>
            <person name="Oh S."/>
            <person name="Lee J.H."/>
            <person name="Choi E."/>
            <person name="Choi E."/>
            <person name="Lee S.E."/>
            <person name="Jeon J."/>
            <person name="Kim H."/>
            <person name="Choi G."/>
            <person name="Song H."/>
            <person name="Lee J."/>
            <person name="Lee S.-C."/>
            <person name="Kwon J.-K."/>
            <person name="Lee H.-Y."/>
            <person name="Koo N."/>
            <person name="Hong Y."/>
            <person name="Kim R.W."/>
            <person name="Kang W.-H."/>
            <person name="Huh J.H."/>
            <person name="Kang B.-C."/>
            <person name="Yang T.-J."/>
            <person name="Lee Y.-H."/>
            <person name="Bennetzen J.L."/>
            <person name="Choi D."/>
        </authorList>
    </citation>
    <scope>NUCLEOTIDE SEQUENCE [LARGE SCALE GENOMIC DNA]</scope>
    <source>
        <strain evidence="7">cv. PBC81</strain>
    </source>
</reference>
<evidence type="ECO:0000256" key="2">
    <source>
        <dbReference type="ARBA" id="ARBA00022679"/>
    </source>
</evidence>
<keyword evidence="4" id="KW-0802">TPR repeat</keyword>
<dbReference type="Pfam" id="PF13844">
    <property type="entry name" value="Glyco_transf_41"/>
    <property type="match status" value="2"/>
</dbReference>
<dbReference type="PANTHER" id="PTHR44998">
    <property type="match status" value="1"/>
</dbReference>
<evidence type="ECO:0000259" key="5">
    <source>
        <dbReference type="Pfam" id="PF13844"/>
    </source>
</evidence>
<evidence type="ECO:0000256" key="3">
    <source>
        <dbReference type="ARBA" id="ARBA00022737"/>
    </source>
</evidence>
<sequence>MLQGARSEIFSTQPAPIQVLYLAFLGTTGEMYIDYLIMDEDGSRDFHDIEVTRMYLNWSTSQALSIELVELVCCRPLYNGHTTGIDVIWAGLLMIPPFPEKMATRVAGSLCLATELGDEMIVSSMKGYKEKAVSLVLSCPKLQDLTNRLKATHLSCCLFDIACWVINSNQMPQIYFTE</sequence>
<dbReference type="Gene3D" id="3.40.50.2000">
    <property type="entry name" value="Glycogen Phosphorylase B"/>
    <property type="match status" value="1"/>
</dbReference>
<organism evidence="6 7">
    <name type="scientific">Capsicum baccatum</name>
    <name type="common">Peruvian pepper</name>
    <dbReference type="NCBI Taxonomy" id="33114"/>
    <lineage>
        <taxon>Eukaryota</taxon>
        <taxon>Viridiplantae</taxon>
        <taxon>Streptophyta</taxon>
        <taxon>Embryophyta</taxon>
        <taxon>Tracheophyta</taxon>
        <taxon>Spermatophyta</taxon>
        <taxon>Magnoliopsida</taxon>
        <taxon>eudicotyledons</taxon>
        <taxon>Gunneridae</taxon>
        <taxon>Pentapetalae</taxon>
        <taxon>asterids</taxon>
        <taxon>lamiids</taxon>
        <taxon>Solanales</taxon>
        <taxon>Solanaceae</taxon>
        <taxon>Solanoideae</taxon>
        <taxon>Capsiceae</taxon>
        <taxon>Capsicum</taxon>
    </lineage>
</organism>
<feature type="domain" description="O-GlcNAc transferase C-terminal" evidence="5">
    <location>
        <begin position="3"/>
        <end position="42"/>
    </location>
</feature>
<dbReference type="OrthoDB" id="421121at2759"/>
<dbReference type="GO" id="GO:0006493">
    <property type="term" value="P:protein O-linked glycosylation"/>
    <property type="evidence" value="ECO:0007669"/>
    <property type="project" value="TreeGrafter"/>
</dbReference>
<keyword evidence="2" id="KW-0808">Transferase</keyword>
<keyword evidence="7" id="KW-1185">Reference proteome</keyword>
<dbReference type="EMBL" id="MLFT02000003">
    <property type="protein sequence ID" value="PHT52740.1"/>
    <property type="molecule type" value="Genomic_DNA"/>
</dbReference>
<dbReference type="InterPro" id="IPR029489">
    <property type="entry name" value="OGT/SEC/SPY_C"/>
</dbReference>
<gene>
    <name evidence="6" type="ORF">CQW23_07202</name>
</gene>